<dbReference type="Pfam" id="PF12704">
    <property type="entry name" value="MacB_PCD"/>
    <property type="match status" value="1"/>
</dbReference>
<dbReference type="Proteomes" id="UP000291117">
    <property type="component" value="Unassembled WGS sequence"/>
</dbReference>
<reference evidence="3 4" key="1">
    <citation type="submission" date="2019-02" db="EMBL/GenBank/DDBJ databases">
        <title>Pedobacter sp. RP-3-8 sp. nov., isolated from Arctic soil.</title>
        <authorList>
            <person name="Dahal R.H."/>
        </authorList>
    </citation>
    <scope>NUCLEOTIDE SEQUENCE [LARGE SCALE GENOMIC DNA]</scope>
    <source>
        <strain evidence="3 4">RP-3-8</strain>
    </source>
</reference>
<evidence type="ECO:0000256" key="1">
    <source>
        <dbReference type="SAM" id="Phobius"/>
    </source>
</evidence>
<dbReference type="AlphaFoldDB" id="A0A4R0MSZ7"/>
<keyword evidence="1" id="KW-0472">Membrane</keyword>
<name>A0A4R0MSZ7_9SPHI</name>
<keyword evidence="1" id="KW-0812">Transmembrane</keyword>
<dbReference type="OrthoDB" id="800067at2"/>
<dbReference type="InterPro" id="IPR025857">
    <property type="entry name" value="MacB_PCD"/>
</dbReference>
<keyword evidence="4" id="KW-1185">Reference proteome</keyword>
<accession>A0A4R0MSZ7</accession>
<comment type="caution">
    <text evidence="3">The sequence shown here is derived from an EMBL/GenBank/DDBJ whole genome shotgun (WGS) entry which is preliminary data.</text>
</comment>
<proteinExistence type="predicted"/>
<dbReference type="RefSeq" id="WP_131610980.1">
    <property type="nucleotide sequence ID" value="NZ_SJSM01000017.1"/>
</dbReference>
<evidence type="ECO:0000313" key="3">
    <source>
        <dbReference type="EMBL" id="TCC89913.1"/>
    </source>
</evidence>
<keyword evidence="1" id="KW-1133">Transmembrane helix</keyword>
<gene>
    <name evidence="3" type="ORF">EZ444_20280</name>
</gene>
<organism evidence="3 4">
    <name type="scientific">Pedobacter hiemivivus</name>
    <dbReference type="NCBI Taxonomy" id="2530454"/>
    <lineage>
        <taxon>Bacteria</taxon>
        <taxon>Pseudomonadati</taxon>
        <taxon>Bacteroidota</taxon>
        <taxon>Sphingobacteriia</taxon>
        <taxon>Sphingobacteriales</taxon>
        <taxon>Sphingobacteriaceae</taxon>
        <taxon>Pedobacter</taxon>
    </lineage>
</organism>
<dbReference type="PROSITE" id="PS51257">
    <property type="entry name" value="PROKAR_LIPOPROTEIN"/>
    <property type="match status" value="1"/>
</dbReference>
<feature type="domain" description="MacB-like periplasmic core" evidence="2">
    <location>
        <begin position="20"/>
        <end position="138"/>
    </location>
</feature>
<evidence type="ECO:0000313" key="4">
    <source>
        <dbReference type="Proteomes" id="UP000291117"/>
    </source>
</evidence>
<protein>
    <recommendedName>
        <fullName evidence="2">MacB-like periplasmic core domain-containing protein</fullName>
    </recommendedName>
</protein>
<feature type="transmembrane region" description="Helical" evidence="1">
    <location>
        <begin position="21"/>
        <end position="43"/>
    </location>
</feature>
<sequence>MFRLNLKIALRNLWRNKTSSVINIIGLAVGLSACLLLLLYVNYEMNFDRHFKDADKIYQVMTNFQDASGNITSTRTSPGNGIAMAIRSKIPEVDAITRIAGGNESLISNKENGFKKVDLFADPEILKIFNYEFIAGNPDFALNTPIT</sequence>
<evidence type="ECO:0000259" key="2">
    <source>
        <dbReference type="Pfam" id="PF12704"/>
    </source>
</evidence>
<dbReference type="EMBL" id="SJSM01000017">
    <property type="protein sequence ID" value="TCC89913.1"/>
    <property type="molecule type" value="Genomic_DNA"/>
</dbReference>